<evidence type="ECO:0000256" key="1">
    <source>
        <dbReference type="SAM" id="MobiDB-lite"/>
    </source>
</evidence>
<dbReference type="AlphaFoldDB" id="A0A7S9DVD5"/>
<accession>A0A7S9DVD5</accession>
<dbReference type="EMBL" id="CP064795">
    <property type="protein sequence ID" value="QPG04613.1"/>
    <property type="molecule type" value="Genomic_DNA"/>
</dbReference>
<dbReference type="Proteomes" id="UP000595095">
    <property type="component" value="Chromosome"/>
</dbReference>
<protein>
    <submittedName>
        <fullName evidence="2">Uncharacterized protein</fullName>
    </submittedName>
</protein>
<feature type="region of interest" description="Disordered" evidence="1">
    <location>
        <begin position="1"/>
        <end position="36"/>
    </location>
</feature>
<evidence type="ECO:0000313" key="2">
    <source>
        <dbReference type="EMBL" id="QPG04613.1"/>
    </source>
</evidence>
<evidence type="ECO:0000313" key="3">
    <source>
        <dbReference type="Proteomes" id="UP000595095"/>
    </source>
</evidence>
<sequence>MKSVRKEGENAVNEGEVGTFGGLAPRSIKDGMTPDHVPSYASVRKALDDADIEISDEQMKALRNNTICVVVKTCDHQSFSRTFGGRNSKSKIESDAKDLYEAAEADLQTWEPVWESNGWTRDQIKSAREQVHKANKNLFKDLGIKYGD</sequence>
<keyword evidence="3" id="KW-1185">Reference proteome</keyword>
<gene>
    <name evidence="2" type="ORF">IT774_10240</name>
</gene>
<dbReference type="KEGG" id="smaa:IT774_10240"/>
<name>A0A7S9DVD5_9ALTE</name>
<organism evidence="2 3">
    <name type="scientific">Salinimonas marina</name>
    <dbReference type="NCBI Taxonomy" id="2785918"/>
    <lineage>
        <taxon>Bacteria</taxon>
        <taxon>Pseudomonadati</taxon>
        <taxon>Pseudomonadota</taxon>
        <taxon>Gammaproteobacteria</taxon>
        <taxon>Alteromonadales</taxon>
        <taxon>Alteromonadaceae</taxon>
        <taxon>Alteromonas/Salinimonas group</taxon>
        <taxon>Salinimonas</taxon>
    </lineage>
</organism>
<dbReference type="RefSeq" id="WP_195809706.1">
    <property type="nucleotide sequence ID" value="NZ_CP064795.1"/>
</dbReference>
<reference evidence="2 3" key="1">
    <citation type="submission" date="2020-11" db="EMBL/GenBank/DDBJ databases">
        <title>Complete genome sequence for Salinimonas sp. strain G2-b.</title>
        <authorList>
            <person name="Park S.-J."/>
        </authorList>
    </citation>
    <scope>NUCLEOTIDE SEQUENCE [LARGE SCALE GENOMIC DNA]</scope>
    <source>
        <strain evidence="2 3">G2-b</strain>
    </source>
</reference>
<proteinExistence type="predicted"/>